<gene>
    <name evidence="2" type="ORF">DPMN_104515</name>
</gene>
<keyword evidence="3" id="KW-1185">Reference proteome</keyword>
<reference evidence="2" key="1">
    <citation type="journal article" date="2019" name="bioRxiv">
        <title>The Genome of the Zebra Mussel, Dreissena polymorpha: A Resource for Invasive Species Research.</title>
        <authorList>
            <person name="McCartney M.A."/>
            <person name="Auch B."/>
            <person name="Kono T."/>
            <person name="Mallez S."/>
            <person name="Zhang Y."/>
            <person name="Obille A."/>
            <person name="Becker A."/>
            <person name="Abrahante J.E."/>
            <person name="Garbe J."/>
            <person name="Badalamenti J.P."/>
            <person name="Herman A."/>
            <person name="Mangelson H."/>
            <person name="Liachko I."/>
            <person name="Sullivan S."/>
            <person name="Sone E.D."/>
            <person name="Koren S."/>
            <person name="Silverstein K.A.T."/>
            <person name="Beckman K.B."/>
            <person name="Gohl D.M."/>
        </authorList>
    </citation>
    <scope>NUCLEOTIDE SEQUENCE</scope>
    <source>
        <strain evidence="2">Duluth1</strain>
        <tissue evidence="2">Whole animal</tissue>
    </source>
</reference>
<organism evidence="2 3">
    <name type="scientific">Dreissena polymorpha</name>
    <name type="common">Zebra mussel</name>
    <name type="synonym">Mytilus polymorpha</name>
    <dbReference type="NCBI Taxonomy" id="45954"/>
    <lineage>
        <taxon>Eukaryota</taxon>
        <taxon>Metazoa</taxon>
        <taxon>Spiralia</taxon>
        <taxon>Lophotrochozoa</taxon>
        <taxon>Mollusca</taxon>
        <taxon>Bivalvia</taxon>
        <taxon>Autobranchia</taxon>
        <taxon>Heteroconchia</taxon>
        <taxon>Euheterodonta</taxon>
        <taxon>Imparidentia</taxon>
        <taxon>Neoheterodontei</taxon>
        <taxon>Myida</taxon>
        <taxon>Dreissenoidea</taxon>
        <taxon>Dreissenidae</taxon>
        <taxon>Dreissena</taxon>
    </lineage>
</organism>
<feature type="region of interest" description="Disordered" evidence="1">
    <location>
        <begin position="65"/>
        <end position="104"/>
    </location>
</feature>
<sequence length="138" mass="15351">MATPVVTGRRLHPRRFPQCVAHRVPSLRPPSIFLLPSPAPDDLHTGKLAFPLFPDLFRRDLDLAGPGQRTLDDKQRLTRPLHLAKDSEPIAVEESPARGLADSAGLAEPPAEVPLYIRKYVQVRKSYVKRPVGPVNKL</sequence>
<evidence type="ECO:0000313" key="3">
    <source>
        <dbReference type="Proteomes" id="UP000828390"/>
    </source>
</evidence>
<name>A0A9D4HC64_DREPO</name>
<evidence type="ECO:0000256" key="1">
    <source>
        <dbReference type="SAM" id="MobiDB-lite"/>
    </source>
</evidence>
<proteinExistence type="predicted"/>
<dbReference type="Proteomes" id="UP000828390">
    <property type="component" value="Unassembled WGS sequence"/>
</dbReference>
<accession>A0A9D4HC64</accession>
<comment type="caution">
    <text evidence="2">The sequence shown here is derived from an EMBL/GenBank/DDBJ whole genome shotgun (WGS) entry which is preliminary data.</text>
</comment>
<protein>
    <submittedName>
        <fullName evidence="2">Uncharacterized protein</fullName>
    </submittedName>
</protein>
<dbReference type="EMBL" id="JAIWYP010000004">
    <property type="protein sequence ID" value="KAH3831253.1"/>
    <property type="molecule type" value="Genomic_DNA"/>
</dbReference>
<reference evidence="2" key="2">
    <citation type="submission" date="2020-11" db="EMBL/GenBank/DDBJ databases">
        <authorList>
            <person name="McCartney M.A."/>
            <person name="Auch B."/>
            <person name="Kono T."/>
            <person name="Mallez S."/>
            <person name="Becker A."/>
            <person name="Gohl D.M."/>
            <person name="Silverstein K.A.T."/>
            <person name="Koren S."/>
            <person name="Bechman K.B."/>
            <person name="Herman A."/>
            <person name="Abrahante J.E."/>
            <person name="Garbe J."/>
        </authorList>
    </citation>
    <scope>NUCLEOTIDE SEQUENCE</scope>
    <source>
        <strain evidence="2">Duluth1</strain>
        <tissue evidence="2">Whole animal</tissue>
    </source>
</reference>
<evidence type="ECO:0000313" key="2">
    <source>
        <dbReference type="EMBL" id="KAH3831253.1"/>
    </source>
</evidence>
<dbReference type="AlphaFoldDB" id="A0A9D4HC64"/>